<dbReference type="InterPro" id="IPR000847">
    <property type="entry name" value="LysR_HTH_N"/>
</dbReference>
<keyword evidence="9" id="KW-1185">Reference proteome</keyword>
<dbReference type="GO" id="GO:0006351">
    <property type="term" value="P:DNA-templated transcription"/>
    <property type="evidence" value="ECO:0007669"/>
    <property type="project" value="TreeGrafter"/>
</dbReference>
<evidence type="ECO:0000313" key="6">
    <source>
        <dbReference type="EMBL" id="KRP61284.1"/>
    </source>
</evidence>
<accession>A0A0R2ZRN4</accession>
<dbReference type="InterPro" id="IPR005119">
    <property type="entry name" value="LysR_subst-bd"/>
</dbReference>
<dbReference type="Gene3D" id="3.40.190.290">
    <property type="match status" value="1"/>
</dbReference>
<dbReference type="Proteomes" id="UP000052019">
    <property type="component" value="Unassembled WGS sequence"/>
</dbReference>
<evidence type="ECO:0000256" key="3">
    <source>
        <dbReference type="ARBA" id="ARBA00023125"/>
    </source>
</evidence>
<dbReference type="GO" id="GO:0003700">
    <property type="term" value="F:DNA-binding transcription factor activity"/>
    <property type="evidence" value="ECO:0007669"/>
    <property type="project" value="InterPro"/>
</dbReference>
<evidence type="ECO:0000256" key="4">
    <source>
        <dbReference type="ARBA" id="ARBA00023163"/>
    </source>
</evidence>
<dbReference type="AlphaFoldDB" id="A0A0R2ZRN4"/>
<dbReference type="OrthoDB" id="9815676at2"/>
<evidence type="ECO:0000313" key="8">
    <source>
        <dbReference type="Proteomes" id="UP000052019"/>
    </source>
</evidence>
<evidence type="ECO:0000313" key="7">
    <source>
        <dbReference type="EMBL" id="SDT01473.1"/>
    </source>
</evidence>
<reference evidence="7 9" key="2">
    <citation type="submission" date="2016-10" db="EMBL/GenBank/DDBJ databases">
        <authorList>
            <person name="Varghese N."/>
            <person name="Submissions S."/>
        </authorList>
    </citation>
    <scope>NUCLEOTIDE SEQUENCE [LARGE SCALE GENOMIC DNA]</scope>
    <source>
        <strain evidence="7 9">BS3111</strain>
    </source>
</reference>
<dbReference type="PANTHER" id="PTHR30537">
    <property type="entry name" value="HTH-TYPE TRANSCRIPTIONAL REGULATOR"/>
    <property type="match status" value="1"/>
</dbReference>
<sequence length="323" mass="35710">MEKTEIEGLWTHIHWLSVLEEQGTYTAAAARLGVSKSAVSQRICELETATGTRLVTRTTRSVRLTDAGRSLTRDVRSAYEHIARSFSSVRDSAGDIRGLVRLTAPVAFARQQLVPHLPEFLRQHPQVRIQLDVSDALSSLAAEGYDLAVRHGFQVPETHVAWKLCDTASVLVATHDYLHRHGEPREPADLSAHNCLYYPRGVDQPAWTFERGVKKTERVTVPIAGRFSTNNSEALRDSALNHLGIALLPDFSAHAALANGTLKQVLKGWRLKGAFADEIYLIRPYSPHVPKAVSALVVFLKERLSAGFGPGDDAERQVAKRTD</sequence>
<dbReference type="Pfam" id="PF00126">
    <property type="entry name" value="HTH_1"/>
    <property type="match status" value="1"/>
</dbReference>
<dbReference type="Gene3D" id="1.10.10.10">
    <property type="entry name" value="Winged helix-like DNA-binding domain superfamily/Winged helix DNA-binding domain"/>
    <property type="match status" value="1"/>
</dbReference>
<dbReference type="EMBL" id="JYLK01000004">
    <property type="protein sequence ID" value="KRP61284.1"/>
    <property type="molecule type" value="Genomic_DNA"/>
</dbReference>
<dbReference type="EMBL" id="LT629760">
    <property type="protein sequence ID" value="SDT01473.1"/>
    <property type="molecule type" value="Genomic_DNA"/>
</dbReference>
<comment type="similarity">
    <text evidence="1">Belongs to the LysR transcriptional regulatory family.</text>
</comment>
<proteinExistence type="inferred from homology"/>
<dbReference type="GO" id="GO:0043565">
    <property type="term" value="F:sequence-specific DNA binding"/>
    <property type="evidence" value="ECO:0007669"/>
    <property type="project" value="TreeGrafter"/>
</dbReference>
<gene>
    <name evidence="7" type="ORF">SAMN04490205_4431</name>
    <name evidence="6" type="ORF">TU79_07920</name>
</gene>
<protein>
    <submittedName>
        <fullName evidence="7">DNA-binding transcriptional regulator, LysR family</fullName>
    </submittedName>
    <submittedName>
        <fullName evidence="6">LysR family transcriptional regulator</fullName>
    </submittedName>
</protein>
<dbReference type="CDD" id="cd08422">
    <property type="entry name" value="PBP2_CrgA_like"/>
    <property type="match status" value="1"/>
</dbReference>
<dbReference type="RefSeq" id="WP_057007472.1">
    <property type="nucleotide sequence ID" value="NZ_JYLK01000004.1"/>
</dbReference>
<reference evidence="6 8" key="1">
    <citation type="submission" date="2015-02" db="EMBL/GenBank/DDBJ databases">
        <title>Two Pseudomonas sp. nov. isolated from raw milk.</title>
        <authorList>
            <person name="Wenning M."/>
            <person name="von Neubeck M."/>
            <person name="Huptas C."/>
            <person name="Scherer S."/>
        </authorList>
    </citation>
    <scope>NUCLEOTIDE SEQUENCE [LARGE SCALE GENOMIC DNA]</scope>
    <source>
        <strain evidence="6 8">DSM 14937</strain>
    </source>
</reference>
<keyword evidence="3 7" id="KW-0238">DNA-binding</keyword>
<dbReference type="InterPro" id="IPR036388">
    <property type="entry name" value="WH-like_DNA-bd_sf"/>
</dbReference>
<dbReference type="SUPFAM" id="SSF53850">
    <property type="entry name" value="Periplasmic binding protein-like II"/>
    <property type="match status" value="1"/>
</dbReference>
<evidence type="ECO:0000256" key="2">
    <source>
        <dbReference type="ARBA" id="ARBA00023015"/>
    </source>
</evidence>
<dbReference type="PANTHER" id="PTHR30537:SF5">
    <property type="entry name" value="HTH-TYPE TRANSCRIPTIONAL ACTIVATOR TTDR-RELATED"/>
    <property type="match status" value="1"/>
</dbReference>
<name>A0A0R2ZRN4_9PSED</name>
<evidence type="ECO:0000256" key="1">
    <source>
        <dbReference type="ARBA" id="ARBA00009437"/>
    </source>
</evidence>
<dbReference type="Proteomes" id="UP000183126">
    <property type="component" value="Chromosome I"/>
</dbReference>
<dbReference type="PATRIC" id="fig|200450.4.peg.3596"/>
<feature type="domain" description="HTH lysR-type" evidence="5">
    <location>
        <begin position="10"/>
        <end position="65"/>
    </location>
</feature>
<organism evidence="6 8">
    <name type="scientific">Pseudomonas trivialis</name>
    <dbReference type="NCBI Taxonomy" id="200450"/>
    <lineage>
        <taxon>Bacteria</taxon>
        <taxon>Pseudomonadati</taxon>
        <taxon>Pseudomonadota</taxon>
        <taxon>Gammaproteobacteria</taxon>
        <taxon>Pseudomonadales</taxon>
        <taxon>Pseudomonadaceae</taxon>
        <taxon>Pseudomonas</taxon>
    </lineage>
</organism>
<dbReference type="InterPro" id="IPR036390">
    <property type="entry name" value="WH_DNA-bd_sf"/>
</dbReference>
<dbReference type="SUPFAM" id="SSF46785">
    <property type="entry name" value="Winged helix' DNA-binding domain"/>
    <property type="match status" value="1"/>
</dbReference>
<evidence type="ECO:0000259" key="5">
    <source>
        <dbReference type="PROSITE" id="PS50931"/>
    </source>
</evidence>
<dbReference type="PROSITE" id="PS50931">
    <property type="entry name" value="HTH_LYSR"/>
    <property type="match status" value="1"/>
</dbReference>
<evidence type="ECO:0000313" key="9">
    <source>
        <dbReference type="Proteomes" id="UP000183126"/>
    </source>
</evidence>
<keyword evidence="4" id="KW-0804">Transcription</keyword>
<dbReference type="InterPro" id="IPR058163">
    <property type="entry name" value="LysR-type_TF_proteobact-type"/>
</dbReference>
<keyword evidence="2" id="KW-0805">Transcription regulation</keyword>
<dbReference type="Pfam" id="PF03466">
    <property type="entry name" value="LysR_substrate"/>
    <property type="match status" value="1"/>
</dbReference>